<comment type="caution">
    <text evidence="2">The sequence shown here is derived from an EMBL/GenBank/DDBJ whole genome shotgun (WGS) entry which is preliminary data.</text>
</comment>
<name>A0A4Z2HCH3_9TELE</name>
<evidence type="ECO:0000313" key="2">
    <source>
        <dbReference type="EMBL" id="TNN62472.1"/>
    </source>
</evidence>
<feature type="region of interest" description="Disordered" evidence="1">
    <location>
        <begin position="108"/>
        <end position="129"/>
    </location>
</feature>
<evidence type="ECO:0000313" key="3">
    <source>
        <dbReference type="Proteomes" id="UP000314294"/>
    </source>
</evidence>
<proteinExistence type="predicted"/>
<keyword evidence="3" id="KW-1185">Reference proteome</keyword>
<dbReference type="EMBL" id="SRLO01000292">
    <property type="protein sequence ID" value="TNN62472.1"/>
    <property type="molecule type" value="Genomic_DNA"/>
</dbReference>
<feature type="region of interest" description="Disordered" evidence="1">
    <location>
        <begin position="63"/>
        <end position="90"/>
    </location>
</feature>
<protein>
    <submittedName>
        <fullName evidence="2">Uncharacterized protein</fullName>
    </submittedName>
</protein>
<gene>
    <name evidence="2" type="ORF">EYF80_027275</name>
</gene>
<dbReference type="Proteomes" id="UP000314294">
    <property type="component" value="Unassembled WGS sequence"/>
</dbReference>
<dbReference type="AlphaFoldDB" id="A0A4Z2HCH3"/>
<sequence>MEETEIQSVYSNSRPSVAPSRQPATDALPFRADAPLLTPQLLAPFLKPHPSSNRAFVVLDGTHTGRAPCPRPARRAESPAAARRQTLKNLSESTKTVGLCQSLWQGASQEASPKLRAPTPPPHPLSRGSRLWNQRRCKCCTPRLWEAGQCRPALAPPADPGCTAAAAAHLERALTPRPAQALRTVGGAARASRGGRLARLGWATLTLERCSSRMLPAIR</sequence>
<dbReference type="OrthoDB" id="10626462at2759"/>
<organism evidence="2 3">
    <name type="scientific">Liparis tanakae</name>
    <name type="common">Tanaka's snailfish</name>
    <dbReference type="NCBI Taxonomy" id="230148"/>
    <lineage>
        <taxon>Eukaryota</taxon>
        <taxon>Metazoa</taxon>
        <taxon>Chordata</taxon>
        <taxon>Craniata</taxon>
        <taxon>Vertebrata</taxon>
        <taxon>Euteleostomi</taxon>
        <taxon>Actinopterygii</taxon>
        <taxon>Neopterygii</taxon>
        <taxon>Teleostei</taxon>
        <taxon>Neoteleostei</taxon>
        <taxon>Acanthomorphata</taxon>
        <taxon>Eupercaria</taxon>
        <taxon>Perciformes</taxon>
        <taxon>Cottioidei</taxon>
        <taxon>Cottales</taxon>
        <taxon>Liparidae</taxon>
        <taxon>Liparis</taxon>
    </lineage>
</organism>
<accession>A0A4Z2HCH3</accession>
<reference evidence="2 3" key="1">
    <citation type="submission" date="2019-03" db="EMBL/GenBank/DDBJ databases">
        <title>First draft genome of Liparis tanakae, snailfish: a comprehensive survey of snailfish specific genes.</title>
        <authorList>
            <person name="Kim W."/>
            <person name="Song I."/>
            <person name="Jeong J.-H."/>
            <person name="Kim D."/>
            <person name="Kim S."/>
            <person name="Ryu S."/>
            <person name="Song J.Y."/>
            <person name="Lee S.K."/>
        </authorList>
    </citation>
    <scope>NUCLEOTIDE SEQUENCE [LARGE SCALE GENOMIC DNA]</scope>
    <source>
        <tissue evidence="2">Muscle</tissue>
    </source>
</reference>
<evidence type="ECO:0000256" key="1">
    <source>
        <dbReference type="SAM" id="MobiDB-lite"/>
    </source>
</evidence>
<feature type="compositionally biased region" description="Polar residues" evidence="1">
    <location>
        <begin position="1"/>
        <end position="15"/>
    </location>
</feature>
<feature type="region of interest" description="Disordered" evidence="1">
    <location>
        <begin position="1"/>
        <end position="27"/>
    </location>
</feature>